<gene>
    <name evidence="2" type="ORF">NAG76_17760</name>
</gene>
<dbReference type="InterPro" id="IPR002591">
    <property type="entry name" value="Phosphodiest/P_Trfase"/>
</dbReference>
<dbReference type="GO" id="GO:0016787">
    <property type="term" value="F:hydrolase activity"/>
    <property type="evidence" value="ECO:0007669"/>
    <property type="project" value="UniProtKB-ARBA"/>
</dbReference>
<dbReference type="EMBL" id="CP097899">
    <property type="protein sequence ID" value="URN93655.1"/>
    <property type="molecule type" value="Genomic_DNA"/>
</dbReference>
<dbReference type="Proteomes" id="UP001056756">
    <property type="component" value="Chromosome"/>
</dbReference>
<evidence type="ECO:0000256" key="1">
    <source>
        <dbReference type="SAM" id="SignalP"/>
    </source>
</evidence>
<name>A0A9J6ZC90_9BACL</name>
<feature type="chain" id="PRO_5039924438" evidence="1">
    <location>
        <begin position="24"/>
        <end position="530"/>
    </location>
</feature>
<dbReference type="PANTHER" id="PTHR10151">
    <property type="entry name" value="ECTONUCLEOTIDE PYROPHOSPHATASE/PHOSPHODIESTERASE"/>
    <property type="match status" value="1"/>
</dbReference>
<dbReference type="AlphaFoldDB" id="A0A9J6ZC90"/>
<protein>
    <submittedName>
        <fullName evidence="2">Alkaline phosphatase family protein</fullName>
    </submittedName>
</protein>
<organism evidence="2 3">
    <name type="scientific">Candidatus Pristimantibacillus lignocellulolyticus</name>
    <dbReference type="NCBI Taxonomy" id="2994561"/>
    <lineage>
        <taxon>Bacteria</taxon>
        <taxon>Bacillati</taxon>
        <taxon>Bacillota</taxon>
        <taxon>Bacilli</taxon>
        <taxon>Bacillales</taxon>
        <taxon>Paenibacillaceae</taxon>
        <taxon>Candidatus Pristimantibacillus</taxon>
    </lineage>
</organism>
<dbReference type="KEGG" id="plig:NAG76_17760"/>
<dbReference type="Pfam" id="PF01663">
    <property type="entry name" value="Phosphodiest"/>
    <property type="match status" value="1"/>
</dbReference>
<accession>A0A9J6ZC90</accession>
<proteinExistence type="predicted"/>
<dbReference type="PANTHER" id="PTHR10151:SF120">
    <property type="entry name" value="BIS(5'-ADENOSYL)-TRIPHOSPHATASE"/>
    <property type="match status" value="1"/>
</dbReference>
<keyword evidence="1" id="KW-0732">Signal</keyword>
<dbReference type="SUPFAM" id="SSF53649">
    <property type="entry name" value="Alkaline phosphatase-like"/>
    <property type="match status" value="1"/>
</dbReference>
<sequence length="530" mass="59026">MRKKTMMFILTIFLLIMTIGCSAQPNQDKEQDLLQVKSTKSEQKKKVIYLLVDSLMAQSIDRGIQQDILPTMKYLIEHGQYYKNMVSSFPTMSVTIDSSLFTGAYPDGHRVPGLTWYSKVEKKLINYGTGPVEVMRLGVDSVLVNTLINLNGGHLNPQLPTIHEDLHTLGLKSSSINGIIYRGTIEHNLTIPPFIEVPTSLPRKITVKGPDYLSLGAFSDPLKDIETLSDGLIERLGLNNNFSIQNIKFLIRENKLPDFSFVYLPDLDQKLHRNGPSDLDGLKELDSQIASVLQSFGSAEEALKKATLIITGDSGMSQIKSAEDNPSIELTSFFNDYHVLKPDEAVTDSTQIALAINETMAYVYSLQMDKLSDIANLLRTDPRVDVISWKENDWIHVIQGGDLTKELKYQTNGKLIDSYQQKWKVEGDTDLLDLKINNNKQSITYGKYPDGLQRLSGALNSHHGNFLVVTAKSGYEFSGNSSPLHIGGGGHGSLDEEVSLVPLIICGSDQKPQHLRIVDLKSYILKLLAE</sequence>
<reference evidence="2" key="1">
    <citation type="submission" date="2022-05" db="EMBL/GenBank/DDBJ databases">
        <title>Novel bacterial taxa in a minimal lignocellulolytic consortium and its capacity to transform plastics disclosed by genome-resolved metagenomics.</title>
        <authorList>
            <person name="Rodriguez C.A.D."/>
            <person name="Diaz-Garcia L."/>
            <person name="Herrera K."/>
            <person name="Tarazona N.A."/>
            <person name="Sproer C."/>
            <person name="Overmann J."/>
            <person name="Jimenez D.J."/>
        </authorList>
    </citation>
    <scope>NUCLEOTIDE SEQUENCE</scope>
    <source>
        <strain evidence="2">MAG5</strain>
    </source>
</reference>
<evidence type="ECO:0000313" key="2">
    <source>
        <dbReference type="EMBL" id="URN93655.1"/>
    </source>
</evidence>
<dbReference type="InterPro" id="IPR017850">
    <property type="entry name" value="Alkaline_phosphatase_core_sf"/>
</dbReference>
<dbReference type="PROSITE" id="PS51257">
    <property type="entry name" value="PROKAR_LIPOPROTEIN"/>
    <property type="match status" value="1"/>
</dbReference>
<dbReference type="Gene3D" id="3.40.720.10">
    <property type="entry name" value="Alkaline Phosphatase, subunit A"/>
    <property type="match status" value="1"/>
</dbReference>
<evidence type="ECO:0000313" key="3">
    <source>
        <dbReference type="Proteomes" id="UP001056756"/>
    </source>
</evidence>
<feature type="signal peptide" evidence="1">
    <location>
        <begin position="1"/>
        <end position="23"/>
    </location>
</feature>